<organism evidence="2 3">
    <name type="scientific">Jatrophihabitans cynanchi</name>
    <dbReference type="NCBI Taxonomy" id="2944128"/>
    <lineage>
        <taxon>Bacteria</taxon>
        <taxon>Bacillati</taxon>
        <taxon>Actinomycetota</taxon>
        <taxon>Actinomycetes</taxon>
        <taxon>Jatrophihabitantales</taxon>
        <taxon>Jatrophihabitantaceae</taxon>
        <taxon>Jatrophihabitans</taxon>
    </lineage>
</organism>
<sequence length="289" mass="30072">MGNGGFHGPDRVDGGAAVAVWVGQGEGDGTGGGGESQGGSGQFRRKAAAPTGPWPGWARPQLLDAVAVAARAGSVGALALYRDWFAAPTVHAAVRPPVLGPLAGLYRRAHAGSGTRREVNGVAVVDRADVVGRDGWWRTWGPAWRPLRSREQSVRVLFTPQPQQLATFVATVTAALRGTQLPWLLACPTDPRQLLRAGHAVLHLPELGCAGDLIADVTGLLAEARPPLCLPLAPGVAVASDPGNGMTFGEHRCHLISLALGLPRAHQEPLSAIAEVFATHGVDPSAPHR</sequence>
<gene>
    <name evidence="2" type="ORF">M6B22_09055</name>
</gene>
<keyword evidence="3" id="KW-1185">Reference proteome</keyword>
<evidence type="ECO:0000313" key="3">
    <source>
        <dbReference type="Proteomes" id="UP001164693"/>
    </source>
</evidence>
<proteinExistence type="predicted"/>
<protein>
    <submittedName>
        <fullName evidence="2">T3SS effector HopA1 family protein</fullName>
    </submittedName>
</protein>
<dbReference type="InterPro" id="IPR040871">
    <property type="entry name" value="HopA1"/>
</dbReference>
<dbReference type="RefSeq" id="WP_269445435.1">
    <property type="nucleotide sequence ID" value="NZ_CP097463.1"/>
</dbReference>
<evidence type="ECO:0000313" key="2">
    <source>
        <dbReference type="EMBL" id="WAX58894.1"/>
    </source>
</evidence>
<dbReference type="EMBL" id="CP097463">
    <property type="protein sequence ID" value="WAX58894.1"/>
    <property type="molecule type" value="Genomic_DNA"/>
</dbReference>
<accession>A0ABY7K2H3</accession>
<reference evidence="2" key="1">
    <citation type="submission" date="2022-05" db="EMBL/GenBank/DDBJ databases">
        <title>Jatrophihabitans sp. SB3-54 whole genome sequence.</title>
        <authorList>
            <person name="Suh M.K."/>
            <person name="Eom M.K."/>
            <person name="Kim J.S."/>
            <person name="Kim H.S."/>
            <person name="Do H.E."/>
            <person name="Shin Y.K."/>
            <person name="Lee J.-S."/>
        </authorList>
    </citation>
    <scope>NUCLEOTIDE SEQUENCE</scope>
    <source>
        <strain evidence="2">SB3-54</strain>
    </source>
</reference>
<dbReference type="Proteomes" id="UP001164693">
    <property type="component" value="Chromosome"/>
</dbReference>
<dbReference type="Pfam" id="PF17914">
    <property type="entry name" value="HopA1"/>
    <property type="match status" value="1"/>
</dbReference>
<name>A0ABY7K2H3_9ACTN</name>
<feature type="region of interest" description="Disordered" evidence="1">
    <location>
        <begin position="22"/>
        <end position="55"/>
    </location>
</feature>
<evidence type="ECO:0000256" key="1">
    <source>
        <dbReference type="SAM" id="MobiDB-lite"/>
    </source>
</evidence>
<feature type="compositionally biased region" description="Gly residues" evidence="1">
    <location>
        <begin position="24"/>
        <end position="41"/>
    </location>
</feature>